<dbReference type="Pfam" id="PF03466">
    <property type="entry name" value="LysR_substrate"/>
    <property type="match status" value="1"/>
</dbReference>
<dbReference type="SUPFAM" id="SSF46785">
    <property type="entry name" value="Winged helix' DNA-binding domain"/>
    <property type="match status" value="1"/>
</dbReference>
<keyword evidence="4" id="KW-0804">Transcription</keyword>
<evidence type="ECO:0000256" key="2">
    <source>
        <dbReference type="ARBA" id="ARBA00023015"/>
    </source>
</evidence>
<dbReference type="RefSeq" id="WP_151564752.1">
    <property type="nucleotide sequence ID" value="NZ_WBMT01000013.1"/>
</dbReference>
<feature type="domain" description="HTH lysR-type" evidence="5">
    <location>
        <begin position="1"/>
        <end position="58"/>
    </location>
</feature>
<evidence type="ECO:0000256" key="1">
    <source>
        <dbReference type="ARBA" id="ARBA00009437"/>
    </source>
</evidence>
<evidence type="ECO:0000256" key="4">
    <source>
        <dbReference type="ARBA" id="ARBA00023163"/>
    </source>
</evidence>
<dbReference type="InterPro" id="IPR005119">
    <property type="entry name" value="LysR_subst-bd"/>
</dbReference>
<evidence type="ECO:0000313" key="6">
    <source>
        <dbReference type="EMBL" id="KAB2345729.1"/>
    </source>
</evidence>
<sequence length="306" mass="34034">MDTRTLRYFVVLAEQLNFTRAAERLFVSQPSLSRRIRQLEADLRTPLFERTGREVLLTPAGEAFLPAARQLIADWQTAQRTARVVAAARSRILRVGFEASGAGTLGTRAYAEFMKRHPDASVEPKRFDWGGEVTALHEGLVDVAFVWFPAETAGLHVEVVRVEQRWAGLAAGHPLAGRDTVSIHDLSAEPIVWTRQAPRDWVDWWAVNPRPGGGEPIWGPENDNVEEMLEHVASGTAICIGPESMSSHYSRPDLVWRPIPDIPPLRIALCRPMTTTNPLVADFAGLVRDLAREEREGRSGDRTPGP</sequence>
<proteinExistence type="inferred from homology"/>
<evidence type="ECO:0000259" key="5">
    <source>
        <dbReference type="PROSITE" id="PS50931"/>
    </source>
</evidence>
<dbReference type="FunFam" id="1.10.10.10:FF:000001">
    <property type="entry name" value="LysR family transcriptional regulator"/>
    <property type="match status" value="1"/>
</dbReference>
<protein>
    <submittedName>
        <fullName evidence="6">LysR family transcriptional regulator</fullName>
    </submittedName>
</protein>
<dbReference type="GO" id="GO:0003677">
    <property type="term" value="F:DNA binding"/>
    <property type="evidence" value="ECO:0007669"/>
    <property type="project" value="UniProtKB-KW"/>
</dbReference>
<gene>
    <name evidence="6" type="ORF">F8566_26815</name>
</gene>
<evidence type="ECO:0000313" key="7">
    <source>
        <dbReference type="Proteomes" id="UP000468735"/>
    </source>
</evidence>
<dbReference type="Pfam" id="PF00126">
    <property type="entry name" value="HTH_1"/>
    <property type="match status" value="1"/>
</dbReference>
<dbReference type="InterPro" id="IPR036390">
    <property type="entry name" value="WH_DNA-bd_sf"/>
</dbReference>
<comment type="similarity">
    <text evidence="1">Belongs to the LysR transcriptional regulatory family.</text>
</comment>
<dbReference type="PRINTS" id="PR00039">
    <property type="entry name" value="HTHLYSR"/>
</dbReference>
<dbReference type="PANTHER" id="PTHR30346">
    <property type="entry name" value="TRANSCRIPTIONAL DUAL REGULATOR HCAR-RELATED"/>
    <property type="match status" value="1"/>
</dbReference>
<dbReference type="Gene3D" id="3.40.190.10">
    <property type="entry name" value="Periplasmic binding protein-like II"/>
    <property type="match status" value="2"/>
</dbReference>
<dbReference type="OrthoDB" id="79118at2"/>
<evidence type="ECO:0000256" key="3">
    <source>
        <dbReference type="ARBA" id="ARBA00023125"/>
    </source>
</evidence>
<dbReference type="CDD" id="cd08414">
    <property type="entry name" value="PBP2_LTTR_aromatics_like"/>
    <property type="match status" value="1"/>
</dbReference>
<accession>A0A6H9YIH2</accession>
<dbReference type="AlphaFoldDB" id="A0A6H9YIH2"/>
<keyword evidence="3" id="KW-0238">DNA-binding</keyword>
<reference evidence="6 7" key="1">
    <citation type="submission" date="2019-09" db="EMBL/GenBank/DDBJ databases">
        <title>Actinomadura physcomitrii sp. nov., a novel actinomycete isolated from moss [Physcomitrium sphaericum (Ludw) Fuernr].</title>
        <authorList>
            <person name="Zhuang X."/>
            <person name="Liu C."/>
        </authorList>
    </citation>
    <scope>NUCLEOTIDE SEQUENCE [LARGE SCALE GENOMIC DNA]</scope>
    <source>
        <strain evidence="6 7">HMC1</strain>
    </source>
</reference>
<dbReference type="Gene3D" id="1.10.10.10">
    <property type="entry name" value="Winged helix-like DNA-binding domain superfamily/Winged helix DNA-binding domain"/>
    <property type="match status" value="1"/>
</dbReference>
<comment type="caution">
    <text evidence="6">The sequence shown here is derived from an EMBL/GenBank/DDBJ whole genome shotgun (WGS) entry which is preliminary data.</text>
</comment>
<dbReference type="EMBL" id="WBMT01000013">
    <property type="protein sequence ID" value="KAB2345729.1"/>
    <property type="molecule type" value="Genomic_DNA"/>
</dbReference>
<dbReference type="PANTHER" id="PTHR30346:SF0">
    <property type="entry name" value="HCA OPERON TRANSCRIPTIONAL ACTIVATOR HCAR"/>
    <property type="match status" value="1"/>
</dbReference>
<organism evidence="6 7">
    <name type="scientific">Actinomadura rudentiformis</name>
    <dbReference type="NCBI Taxonomy" id="359158"/>
    <lineage>
        <taxon>Bacteria</taxon>
        <taxon>Bacillati</taxon>
        <taxon>Actinomycetota</taxon>
        <taxon>Actinomycetes</taxon>
        <taxon>Streptosporangiales</taxon>
        <taxon>Thermomonosporaceae</taxon>
        <taxon>Actinomadura</taxon>
    </lineage>
</organism>
<name>A0A6H9YIH2_9ACTN</name>
<dbReference type="SUPFAM" id="SSF53850">
    <property type="entry name" value="Periplasmic binding protein-like II"/>
    <property type="match status" value="1"/>
</dbReference>
<dbReference type="GO" id="GO:0032993">
    <property type="term" value="C:protein-DNA complex"/>
    <property type="evidence" value="ECO:0007669"/>
    <property type="project" value="TreeGrafter"/>
</dbReference>
<dbReference type="GO" id="GO:0003700">
    <property type="term" value="F:DNA-binding transcription factor activity"/>
    <property type="evidence" value="ECO:0007669"/>
    <property type="project" value="InterPro"/>
</dbReference>
<dbReference type="InterPro" id="IPR000847">
    <property type="entry name" value="LysR_HTH_N"/>
</dbReference>
<dbReference type="InterPro" id="IPR036388">
    <property type="entry name" value="WH-like_DNA-bd_sf"/>
</dbReference>
<dbReference type="Proteomes" id="UP000468735">
    <property type="component" value="Unassembled WGS sequence"/>
</dbReference>
<dbReference type="PROSITE" id="PS50931">
    <property type="entry name" value="HTH_LYSR"/>
    <property type="match status" value="1"/>
</dbReference>
<keyword evidence="7" id="KW-1185">Reference proteome</keyword>
<keyword evidence="2" id="KW-0805">Transcription regulation</keyword>